<keyword evidence="1" id="KW-1133">Transmembrane helix</keyword>
<proteinExistence type="predicted"/>
<comment type="caution">
    <text evidence="2">The sequence shown here is derived from an EMBL/GenBank/DDBJ whole genome shotgun (WGS) entry which is preliminary data.</text>
</comment>
<feature type="transmembrane region" description="Helical" evidence="1">
    <location>
        <begin position="37"/>
        <end position="54"/>
    </location>
</feature>
<keyword evidence="1" id="KW-0812">Transmembrane</keyword>
<reference evidence="3" key="1">
    <citation type="journal article" date="2019" name="Int. J. Syst. Evol. Microbiol.">
        <title>The Global Catalogue of Microorganisms (GCM) 10K type strain sequencing project: providing services to taxonomists for standard genome sequencing and annotation.</title>
        <authorList>
            <consortium name="The Broad Institute Genomics Platform"/>
            <consortium name="The Broad Institute Genome Sequencing Center for Infectious Disease"/>
            <person name="Wu L."/>
            <person name="Ma J."/>
        </authorList>
    </citation>
    <scope>NUCLEOTIDE SEQUENCE [LARGE SCALE GENOMIC DNA]</scope>
    <source>
        <strain evidence="3">JCM 17342</strain>
    </source>
</reference>
<sequence length="57" mass="5772">MSKPDKNKQILVMSIAAIIGGVIGGLCGLFVLNPGILIPIGVVIGIAVSLPMVNSKT</sequence>
<accession>A0ABP7SV21</accession>
<name>A0ABP7SV21_9PSEU</name>
<dbReference type="RefSeq" id="WP_344877892.1">
    <property type="nucleotide sequence ID" value="NZ_BAABAL010000017.1"/>
</dbReference>
<gene>
    <name evidence="2" type="ORF">GCM10022247_45020</name>
</gene>
<keyword evidence="1" id="KW-0472">Membrane</keyword>
<evidence type="ECO:0000313" key="3">
    <source>
        <dbReference type="Proteomes" id="UP001501747"/>
    </source>
</evidence>
<feature type="transmembrane region" description="Helical" evidence="1">
    <location>
        <begin position="12"/>
        <end position="31"/>
    </location>
</feature>
<organism evidence="2 3">
    <name type="scientific">Allokutzneria multivorans</name>
    <dbReference type="NCBI Taxonomy" id="1142134"/>
    <lineage>
        <taxon>Bacteria</taxon>
        <taxon>Bacillati</taxon>
        <taxon>Actinomycetota</taxon>
        <taxon>Actinomycetes</taxon>
        <taxon>Pseudonocardiales</taxon>
        <taxon>Pseudonocardiaceae</taxon>
        <taxon>Allokutzneria</taxon>
    </lineage>
</organism>
<dbReference type="EMBL" id="BAABAL010000017">
    <property type="protein sequence ID" value="GAA4016838.1"/>
    <property type="molecule type" value="Genomic_DNA"/>
</dbReference>
<evidence type="ECO:0008006" key="4">
    <source>
        <dbReference type="Google" id="ProtNLM"/>
    </source>
</evidence>
<evidence type="ECO:0000313" key="2">
    <source>
        <dbReference type="EMBL" id="GAA4016838.1"/>
    </source>
</evidence>
<dbReference type="Proteomes" id="UP001501747">
    <property type="component" value="Unassembled WGS sequence"/>
</dbReference>
<protein>
    <recommendedName>
        <fullName evidence="4">Glycine zipper family protein</fullName>
    </recommendedName>
</protein>
<keyword evidence="3" id="KW-1185">Reference proteome</keyword>
<evidence type="ECO:0000256" key="1">
    <source>
        <dbReference type="SAM" id="Phobius"/>
    </source>
</evidence>